<dbReference type="AlphaFoldDB" id="A0A347WIE2"/>
<dbReference type="Gene3D" id="3.40.190.10">
    <property type="entry name" value="Periplasmic binding protein-like II"/>
    <property type="match status" value="1"/>
</dbReference>
<keyword evidence="4 6" id="KW-0732">Signal</keyword>
<reference evidence="8 9" key="1">
    <citation type="submission" date="2017-09" db="EMBL/GenBank/DDBJ databases">
        <title>Complete genome sequence of Oxytococcus suis strain ZY16052.</title>
        <authorList>
            <person name="Li F."/>
        </authorList>
    </citation>
    <scope>NUCLEOTIDE SEQUENCE [LARGE SCALE GENOMIC DNA]</scope>
    <source>
        <strain evidence="8 9">ZY16052</strain>
    </source>
</reference>
<keyword evidence="3" id="KW-0813">Transport</keyword>
<dbReference type="GO" id="GO:0030288">
    <property type="term" value="C:outer membrane-bounded periplasmic space"/>
    <property type="evidence" value="ECO:0007669"/>
    <property type="project" value="UniProtKB-ARBA"/>
</dbReference>
<dbReference type="Proteomes" id="UP000263232">
    <property type="component" value="Chromosome"/>
</dbReference>
<keyword evidence="5" id="KW-0653">Protein transport</keyword>
<gene>
    <name evidence="8" type="ORF">CL176_01780</name>
</gene>
<dbReference type="KEGG" id="abae:CL176_01780"/>
<dbReference type="GO" id="GO:0015833">
    <property type="term" value="P:peptide transport"/>
    <property type="evidence" value="ECO:0007669"/>
    <property type="project" value="UniProtKB-KW"/>
</dbReference>
<organism evidence="8 9">
    <name type="scientific">Suicoccus acidiformans</name>
    <dbReference type="NCBI Taxonomy" id="2036206"/>
    <lineage>
        <taxon>Bacteria</taxon>
        <taxon>Bacillati</taxon>
        <taxon>Bacillota</taxon>
        <taxon>Bacilli</taxon>
        <taxon>Lactobacillales</taxon>
        <taxon>Aerococcaceae</taxon>
        <taxon>Suicoccus</taxon>
    </lineage>
</organism>
<evidence type="ECO:0000256" key="1">
    <source>
        <dbReference type="ARBA" id="ARBA00004196"/>
    </source>
</evidence>
<accession>A0A347WIE2</accession>
<comment type="subcellular location">
    <subcellularLocation>
        <location evidence="1">Cell envelope</location>
    </subcellularLocation>
</comment>
<keyword evidence="5" id="KW-0571">Peptide transport</keyword>
<dbReference type="FunFam" id="3.10.105.10:FF:000001">
    <property type="entry name" value="Oligopeptide ABC transporter, oligopeptide-binding protein"/>
    <property type="match status" value="1"/>
</dbReference>
<keyword evidence="9" id="KW-1185">Reference proteome</keyword>
<sequence>MKKLFKGLLVTILAVLSLSVFSSWQTVGAQGQVINLSINTEPPTIDPGLATDSTSGAIILNVFEGLTAKDAEGNVVPGMAESWDMSDDELTYTFHLRDAQWNNGDPVTAGDFEYAWKRVLNPETASQYASIMYFIEGAEAYNTGEGEADGVGVKAVDDKTLEVKLAHPTPFFTELTAFYTYMPVHQASVDGNDAWAADAGESYVTNGAFSLAQWNHNADYQLVANENYWDAENVAFDEVNVQIIESEATSNAEYQAGSLDYLGSPYGTVSLDYIDQFRSNGELNTNPYAAIYWYKVNTTDEVLQNANIRKALALAINRQELIDNVTKGEQTAALGIIPPTMEGFEEDRGYMSDFDVEGAKAALQAGMDELGIKDPSEITVALSINDSEAHSAIAQFIQANWTDNLGINVSIDSTEWQVYLDKLNQLDYQVGRMGWIADYNDPITFLDMYRTAETGNNDTGWENEDYKNLIDQANQETDEATRTQYLLDAEAILMEEMPVIPVYYYTSNFVKNDRVQGMQPDPLGNINLKYVSMAE</sequence>
<dbReference type="SUPFAM" id="SSF53850">
    <property type="entry name" value="Periplasmic binding protein-like II"/>
    <property type="match status" value="1"/>
</dbReference>
<dbReference type="GO" id="GO:1904680">
    <property type="term" value="F:peptide transmembrane transporter activity"/>
    <property type="evidence" value="ECO:0007669"/>
    <property type="project" value="TreeGrafter"/>
</dbReference>
<dbReference type="CDD" id="cd08504">
    <property type="entry name" value="PBP2_OppA"/>
    <property type="match status" value="1"/>
</dbReference>
<dbReference type="InterPro" id="IPR000914">
    <property type="entry name" value="SBP_5_dom"/>
</dbReference>
<evidence type="ECO:0000256" key="5">
    <source>
        <dbReference type="ARBA" id="ARBA00022856"/>
    </source>
</evidence>
<protein>
    <submittedName>
        <fullName evidence="8">ABC transporter substrate-binding protein</fullName>
    </submittedName>
</protein>
<dbReference type="OrthoDB" id="9801912at2"/>
<dbReference type="EMBL" id="CP023434">
    <property type="protein sequence ID" value="AXY24849.1"/>
    <property type="molecule type" value="Genomic_DNA"/>
</dbReference>
<dbReference type="FunFam" id="3.90.76.10:FF:000001">
    <property type="entry name" value="Oligopeptide ABC transporter substrate-binding protein"/>
    <property type="match status" value="1"/>
</dbReference>
<evidence type="ECO:0000256" key="2">
    <source>
        <dbReference type="ARBA" id="ARBA00005695"/>
    </source>
</evidence>
<feature type="chain" id="PRO_5038378276" evidence="6">
    <location>
        <begin position="23"/>
        <end position="535"/>
    </location>
</feature>
<dbReference type="RefSeq" id="WP_118989773.1">
    <property type="nucleotide sequence ID" value="NZ_CP023434.1"/>
</dbReference>
<evidence type="ECO:0000313" key="8">
    <source>
        <dbReference type="EMBL" id="AXY24849.1"/>
    </source>
</evidence>
<feature type="signal peptide" evidence="6">
    <location>
        <begin position="1"/>
        <end position="22"/>
    </location>
</feature>
<dbReference type="Pfam" id="PF00496">
    <property type="entry name" value="SBP_bac_5"/>
    <property type="match status" value="1"/>
</dbReference>
<comment type="similarity">
    <text evidence="2">Belongs to the bacterial solute-binding protein 5 family.</text>
</comment>
<evidence type="ECO:0000256" key="4">
    <source>
        <dbReference type="ARBA" id="ARBA00022729"/>
    </source>
</evidence>
<dbReference type="Gene3D" id="3.90.76.10">
    <property type="entry name" value="Dipeptide-binding Protein, Domain 1"/>
    <property type="match status" value="1"/>
</dbReference>
<evidence type="ECO:0000256" key="3">
    <source>
        <dbReference type="ARBA" id="ARBA00022448"/>
    </source>
</evidence>
<dbReference type="InterPro" id="IPR030678">
    <property type="entry name" value="Peptide/Ni-bd"/>
</dbReference>
<evidence type="ECO:0000313" key="9">
    <source>
        <dbReference type="Proteomes" id="UP000263232"/>
    </source>
</evidence>
<dbReference type="GO" id="GO:0043190">
    <property type="term" value="C:ATP-binding cassette (ABC) transporter complex"/>
    <property type="evidence" value="ECO:0007669"/>
    <property type="project" value="InterPro"/>
</dbReference>
<dbReference type="Gene3D" id="3.10.105.10">
    <property type="entry name" value="Dipeptide-binding Protein, Domain 3"/>
    <property type="match status" value="1"/>
</dbReference>
<evidence type="ECO:0000259" key="7">
    <source>
        <dbReference type="Pfam" id="PF00496"/>
    </source>
</evidence>
<feature type="domain" description="Solute-binding protein family 5" evidence="7">
    <location>
        <begin position="74"/>
        <end position="455"/>
    </location>
</feature>
<name>A0A347WIE2_9LACT</name>
<dbReference type="PANTHER" id="PTHR30290:SF79">
    <property type="entry name" value="DIPEPTIDE-BINDING PROTEIN DPPE"/>
    <property type="match status" value="1"/>
</dbReference>
<dbReference type="PANTHER" id="PTHR30290">
    <property type="entry name" value="PERIPLASMIC BINDING COMPONENT OF ABC TRANSPORTER"/>
    <property type="match status" value="1"/>
</dbReference>
<dbReference type="InterPro" id="IPR039424">
    <property type="entry name" value="SBP_5"/>
</dbReference>
<proteinExistence type="inferred from homology"/>
<dbReference type="PIRSF" id="PIRSF002741">
    <property type="entry name" value="MppA"/>
    <property type="match status" value="1"/>
</dbReference>
<evidence type="ECO:0000256" key="6">
    <source>
        <dbReference type="SAM" id="SignalP"/>
    </source>
</evidence>